<keyword evidence="2" id="KW-1185">Reference proteome</keyword>
<comment type="caution">
    <text evidence="1">The sequence shown here is derived from an EMBL/GenBank/DDBJ whole genome shotgun (WGS) entry which is preliminary data.</text>
</comment>
<gene>
    <name evidence="1" type="ORF">Acor_11710</name>
</gene>
<sequence>MAEFMGMDPAGVQALIRRLEAGKSVLAGARPGLETAIAEAGADWAGPGGVTAMHRAWAFFHDTQADLRWRLEVLTQVLPDSPHELTTVKMPFASQEQAAAAGTRAGTALAETLAAHRTEDTLSSWMKVDSALAAAGLDDTRDPAYAAALLRALDGPESLHTIFGEWMEVHAAGQRNGLRPDSLDKARVSLGALAVAFTTAEASGRLPVGWRENVLTRAEPATLSAIVGLARSSEAFLNEVAVRQFGSSASGSVPLLAGPDWNSALVVRAYTANPGAFQRLLAEHRDVAGQLLRPALVRGTGTGGEFSALLATALDRAFDPRTGAAATRERAWINLINGVGYKGTEMVSGHFLTFKDAPLNLVLAKRLTPYLGELGRGQVHADSPDLEVAPSGLWKALDADVAARFVGALMQDPQTAKKLQADFAAYVQGLDIGKEYPFSSDWVERKEFVQLSAEAGGLSNLLLGGSTYAEFNDDEFIDLVADAALLPVNFILAKIFEDATALGSATIDHQSGEGKALLTDLVKNYLDGWTPDTAEAVADRLITIQMDLLQNSMEEHGQEPLTVWDRDFVEGVFHKRLHPALVNALEARGG</sequence>
<organism evidence="1 2">
    <name type="scientific">Acrocarpospora corrugata</name>
    <dbReference type="NCBI Taxonomy" id="35763"/>
    <lineage>
        <taxon>Bacteria</taxon>
        <taxon>Bacillati</taxon>
        <taxon>Actinomycetota</taxon>
        <taxon>Actinomycetes</taxon>
        <taxon>Streptosporangiales</taxon>
        <taxon>Streptosporangiaceae</taxon>
        <taxon>Acrocarpospora</taxon>
    </lineage>
</organism>
<dbReference type="Proteomes" id="UP000334990">
    <property type="component" value="Unassembled WGS sequence"/>
</dbReference>
<dbReference type="AlphaFoldDB" id="A0A5M3VXI4"/>
<accession>A0A5M3VXI4</accession>
<evidence type="ECO:0000313" key="2">
    <source>
        <dbReference type="Proteomes" id="UP000334990"/>
    </source>
</evidence>
<protein>
    <submittedName>
        <fullName evidence="1">Uncharacterized protein</fullName>
    </submittedName>
</protein>
<dbReference type="RefSeq" id="WP_155335513.1">
    <property type="nucleotide sequence ID" value="NZ_BAAABN010000042.1"/>
</dbReference>
<evidence type="ECO:0000313" key="1">
    <source>
        <dbReference type="EMBL" id="GER99107.1"/>
    </source>
</evidence>
<dbReference type="EMBL" id="BLAD01000038">
    <property type="protein sequence ID" value="GER99107.1"/>
    <property type="molecule type" value="Genomic_DNA"/>
</dbReference>
<name>A0A5M3VXI4_9ACTN</name>
<reference evidence="1 2" key="1">
    <citation type="submission" date="2019-10" db="EMBL/GenBank/DDBJ databases">
        <title>Whole genome shotgun sequence of Acrocarpospora corrugata NBRC 13972.</title>
        <authorList>
            <person name="Ichikawa N."/>
            <person name="Kimura A."/>
            <person name="Kitahashi Y."/>
            <person name="Komaki H."/>
            <person name="Oguchi A."/>
        </authorList>
    </citation>
    <scope>NUCLEOTIDE SEQUENCE [LARGE SCALE GENOMIC DNA]</scope>
    <source>
        <strain evidence="1 2">NBRC 13972</strain>
    </source>
</reference>
<dbReference type="OrthoDB" id="3506627at2"/>
<proteinExistence type="predicted"/>